<evidence type="ECO:0000256" key="10">
    <source>
        <dbReference type="SAM" id="Phobius"/>
    </source>
</evidence>
<sequence>MAFSKKINPPFLIIIGFAIIIFLGTLLLSLPIASSTGESLGFLDSLFTATSAVCVTGLVVFDTGSDYTLFGQIIIMILIQLGGLGFMTFGVTTAVLLGKKIGLRERLLIQESTHSMSNSGLVRLALNILFISLLFESIATLILTINWYEEMGPLKSFYYALFHAVSAFNNAGFALWPDSLTRYMGDPIVNVVISSLFIIGGIGFIVILDIYIKRKWQKLSLNSKIVLITTGILCAAGFLFVLVMESLNPKTFGDLTFSERLWASYFQGVVTRTAGFNTIDIGQMMAASQLFIIFLMFVGASPGSTGGGIKTTTFAILILSLSNIIKGRSEVSVFKRTVATDMILRSLAVIIISLGVVMTSTLLLTITEHSLQRDFLEVLFEATSAFGTVGLSMGLTAELSVLGKLIIIVTMFIGRLGPLTLAYALARRNVKPNIRYAEEKILIG</sequence>
<dbReference type="RefSeq" id="WP_304544433.1">
    <property type="nucleotide sequence ID" value="NZ_JARPTC010000021.1"/>
</dbReference>
<keyword evidence="2" id="KW-0813">Transport</keyword>
<keyword evidence="8" id="KW-0406">Ion transport</keyword>
<dbReference type="NCBIfam" id="TIGR00933">
    <property type="entry name" value="2a38"/>
    <property type="match status" value="1"/>
</dbReference>
<dbReference type="Pfam" id="PF02386">
    <property type="entry name" value="TrkH"/>
    <property type="match status" value="1"/>
</dbReference>
<dbReference type="GO" id="GO:0005886">
    <property type="term" value="C:plasma membrane"/>
    <property type="evidence" value="ECO:0007669"/>
    <property type="project" value="UniProtKB-SubCell"/>
</dbReference>
<keyword evidence="4" id="KW-0633">Potassium transport</keyword>
<evidence type="ECO:0000313" key="12">
    <source>
        <dbReference type="Proteomes" id="UP001172911"/>
    </source>
</evidence>
<dbReference type="PANTHER" id="PTHR32024:SF1">
    <property type="entry name" value="KTR SYSTEM POTASSIUM UPTAKE PROTEIN B"/>
    <property type="match status" value="1"/>
</dbReference>
<feature type="transmembrane region" description="Helical" evidence="10">
    <location>
        <begin position="124"/>
        <end position="145"/>
    </location>
</feature>
<accession>A0AAW7ZFG1</accession>
<feature type="transmembrane region" description="Helical" evidence="10">
    <location>
        <begin position="39"/>
        <end position="61"/>
    </location>
</feature>
<feature type="transmembrane region" description="Helical" evidence="10">
    <location>
        <begin position="281"/>
        <end position="300"/>
    </location>
</feature>
<evidence type="ECO:0000256" key="9">
    <source>
        <dbReference type="ARBA" id="ARBA00023136"/>
    </source>
</evidence>
<name>A0AAW7ZFG1_9FIRM</name>
<evidence type="ECO:0000313" key="11">
    <source>
        <dbReference type="EMBL" id="MDO7788468.1"/>
    </source>
</evidence>
<comment type="subcellular location">
    <subcellularLocation>
        <location evidence="1">Cell membrane</location>
        <topology evidence="1">Multi-pass membrane protein</topology>
    </subcellularLocation>
</comment>
<keyword evidence="3" id="KW-1003">Cell membrane</keyword>
<dbReference type="PANTHER" id="PTHR32024">
    <property type="entry name" value="TRK SYSTEM POTASSIUM UPTAKE PROTEIN TRKG-RELATED"/>
    <property type="match status" value="1"/>
</dbReference>
<keyword evidence="12" id="KW-1185">Reference proteome</keyword>
<keyword evidence="7 10" id="KW-1133">Transmembrane helix</keyword>
<reference evidence="11" key="1">
    <citation type="journal article" date="2023" name="J. Hazard. Mater.">
        <title>Anaerobic biodegradation of pyrene and benzo[a]pyrene by a new sulfate-reducing Desulforamulus aquiferis strain DSA.</title>
        <authorList>
            <person name="Zhang Z."/>
            <person name="Sun J."/>
            <person name="Gong X."/>
            <person name="Wang C."/>
            <person name="Wang H."/>
        </authorList>
    </citation>
    <scope>NUCLEOTIDE SEQUENCE</scope>
    <source>
        <strain evidence="11">DSA</strain>
    </source>
</reference>
<feature type="transmembrane region" description="Helical" evidence="10">
    <location>
        <begin position="224"/>
        <end position="244"/>
    </location>
</feature>
<dbReference type="InterPro" id="IPR003445">
    <property type="entry name" value="Cat_transpt"/>
</dbReference>
<feature type="transmembrane region" description="Helical" evidence="10">
    <location>
        <begin position="73"/>
        <end position="97"/>
    </location>
</feature>
<feature type="transmembrane region" description="Helical" evidence="10">
    <location>
        <begin position="188"/>
        <end position="212"/>
    </location>
</feature>
<reference evidence="11" key="2">
    <citation type="submission" date="2023-03" db="EMBL/GenBank/DDBJ databases">
        <authorList>
            <person name="Zhang Z."/>
        </authorList>
    </citation>
    <scope>NUCLEOTIDE SEQUENCE</scope>
    <source>
        <strain evidence="11">DSA</strain>
    </source>
</reference>
<gene>
    <name evidence="11" type="ORF">P6N53_14665</name>
</gene>
<feature type="transmembrane region" description="Helical" evidence="10">
    <location>
        <begin position="405"/>
        <end position="426"/>
    </location>
</feature>
<evidence type="ECO:0000256" key="3">
    <source>
        <dbReference type="ARBA" id="ARBA00022475"/>
    </source>
</evidence>
<keyword evidence="5 10" id="KW-0812">Transmembrane</keyword>
<organism evidence="11 12">
    <name type="scientific">Desulforamulus aquiferis</name>
    <dbReference type="NCBI Taxonomy" id="1397668"/>
    <lineage>
        <taxon>Bacteria</taxon>
        <taxon>Bacillati</taxon>
        <taxon>Bacillota</taxon>
        <taxon>Clostridia</taxon>
        <taxon>Eubacteriales</taxon>
        <taxon>Peptococcaceae</taxon>
        <taxon>Desulforamulus</taxon>
    </lineage>
</organism>
<dbReference type="EMBL" id="JARPTC010000021">
    <property type="protein sequence ID" value="MDO7788468.1"/>
    <property type="molecule type" value="Genomic_DNA"/>
</dbReference>
<evidence type="ECO:0000256" key="6">
    <source>
        <dbReference type="ARBA" id="ARBA00022958"/>
    </source>
</evidence>
<feature type="transmembrane region" description="Helical" evidence="10">
    <location>
        <begin position="345"/>
        <end position="366"/>
    </location>
</feature>
<keyword evidence="6" id="KW-0630">Potassium</keyword>
<evidence type="ECO:0000256" key="2">
    <source>
        <dbReference type="ARBA" id="ARBA00022448"/>
    </source>
</evidence>
<keyword evidence="9 10" id="KW-0472">Membrane</keyword>
<dbReference type="InterPro" id="IPR004772">
    <property type="entry name" value="TrkH"/>
</dbReference>
<proteinExistence type="predicted"/>
<comment type="caution">
    <text evidence="11">The sequence shown here is derived from an EMBL/GenBank/DDBJ whole genome shotgun (WGS) entry which is preliminary data.</text>
</comment>
<evidence type="ECO:0000256" key="4">
    <source>
        <dbReference type="ARBA" id="ARBA00022538"/>
    </source>
</evidence>
<evidence type="ECO:0000256" key="8">
    <source>
        <dbReference type="ARBA" id="ARBA00023065"/>
    </source>
</evidence>
<evidence type="ECO:0000256" key="5">
    <source>
        <dbReference type="ARBA" id="ARBA00022692"/>
    </source>
</evidence>
<dbReference type="GO" id="GO:0015379">
    <property type="term" value="F:potassium:chloride symporter activity"/>
    <property type="evidence" value="ECO:0007669"/>
    <property type="project" value="InterPro"/>
</dbReference>
<dbReference type="Proteomes" id="UP001172911">
    <property type="component" value="Unassembled WGS sequence"/>
</dbReference>
<protein>
    <submittedName>
        <fullName evidence="11">TrkH family potassium uptake protein</fullName>
    </submittedName>
</protein>
<evidence type="ECO:0000256" key="1">
    <source>
        <dbReference type="ARBA" id="ARBA00004651"/>
    </source>
</evidence>
<dbReference type="AlphaFoldDB" id="A0AAW7ZFG1"/>
<feature type="transmembrane region" description="Helical" evidence="10">
    <location>
        <begin position="12"/>
        <end position="33"/>
    </location>
</feature>
<evidence type="ECO:0000256" key="7">
    <source>
        <dbReference type="ARBA" id="ARBA00022989"/>
    </source>
</evidence>